<sequence length="135" mass="15358">MELLSYVVRDAVPSYLKNVPIPRSFGGFFNLSFKEWIHLVTFSAAVGGAGYLAVKPYYDKYADPKKEVCFNHDIRKDVEKVYDIIDVEDLGEKTNFCRCWRSKKWPFCDGSHNAHNKACGDNVASLIIQKKQTSG</sequence>
<evidence type="ECO:0000256" key="4">
    <source>
        <dbReference type="ARBA" id="ARBA00022723"/>
    </source>
</evidence>
<evidence type="ECO:0000313" key="12">
    <source>
        <dbReference type="Proteomes" id="UP001642483"/>
    </source>
</evidence>
<reference evidence="11 12" key="1">
    <citation type="submission" date="2024-02" db="EMBL/GenBank/DDBJ databases">
        <authorList>
            <person name="Daric V."/>
            <person name="Darras S."/>
        </authorList>
    </citation>
    <scope>NUCLEOTIDE SEQUENCE [LARGE SCALE GENOMIC DNA]</scope>
</reference>
<proteinExistence type="inferred from homology"/>
<gene>
    <name evidence="11" type="ORF">CVLEPA_LOCUS9298</name>
</gene>
<protein>
    <recommendedName>
        <fullName evidence="9">CDGSH iron-sulfur domain-containing protein 2 homologue</fullName>
    </recommendedName>
</protein>
<evidence type="ECO:0000256" key="3">
    <source>
        <dbReference type="ARBA" id="ARBA00022714"/>
    </source>
</evidence>
<keyword evidence="4 9" id="KW-0479">Metal-binding</keyword>
<dbReference type="PANTHER" id="PTHR13680">
    <property type="entry name" value="CDGSH IRON-SULFUR DOMAIN-CONTAINING PROTEIN 1"/>
    <property type="match status" value="1"/>
</dbReference>
<keyword evidence="7 9" id="KW-0411">Iron-sulfur</keyword>
<dbReference type="EMBL" id="CAWYQH010000057">
    <property type="protein sequence ID" value="CAK8679034.1"/>
    <property type="molecule type" value="Genomic_DNA"/>
</dbReference>
<dbReference type="InterPro" id="IPR019610">
    <property type="entry name" value="FeS-contain_mitoNEET_N"/>
</dbReference>
<name>A0ABP0FH78_CLALP</name>
<comment type="cofactor">
    <cofactor evidence="9">
        <name>[2Fe-2S] cluster</name>
        <dbReference type="ChEBI" id="CHEBI:190135"/>
    </cofactor>
    <text evidence="9">Binds 1 [2Fe-2S] cluster.</text>
</comment>
<evidence type="ECO:0000256" key="9">
    <source>
        <dbReference type="RuleBase" id="RU369084"/>
    </source>
</evidence>
<keyword evidence="5 9" id="KW-1133">Transmembrane helix</keyword>
<keyword evidence="2 9" id="KW-0812">Transmembrane</keyword>
<dbReference type="Pfam" id="PF10660">
    <property type="entry name" value="MitoNEET_N"/>
    <property type="match status" value="1"/>
</dbReference>
<dbReference type="InterPro" id="IPR045131">
    <property type="entry name" value="CISD1/2"/>
</dbReference>
<evidence type="ECO:0000256" key="6">
    <source>
        <dbReference type="ARBA" id="ARBA00023004"/>
    </source>
</evidence>
<evidence type="ECO:0000259" key="10">
    <source>
        <dbReference type="SMART" id="SM00704"/>
    </source>
</evidence>
<dbReference type="Proteomes" id="UP001642483">
    <property type="component" value="Unassembled WGS sequence"/>
</dbReference>
<accession>A0ABP0FH78</accession>
<comment type="caution">
    <text evidence="11">The sequence shown here is derived from an EMBL/GenBank/DDBJ whole genome shotgun (WGS) entry which is preliminary data.</text>
</comment>
<dbReference type="InterPro" id="IPR042216">
    <property type="entry name" value="MitoNEET_CISD"/>
</dbReference>
<keyword evidence="9" id="KW-0256">Endoplasmic reticulum</keyword>
<comment type="subcellular location">
    <subcellularLocation>
        <location evidence="9">Endoplasmic reticulum membrane</location>
        <topology evidence="9">Single-pass membrane protein</topology>
    </subcellularLocation>
    <subcellularLocation>
        <location evidence="1">Membrane</location>
        <topology evidence="1">Single-pass membrane protein</topology>
    </subcellularLocation>
</comment>
<keyword evidence="6 9" id="KW-0408">Iron</keyword>
<keyword evidence="8 9" id="KW-0472">Membrane</keyword>
<evidence type="ECO:0000256" key="5">
    <source>
        <dbReference type="ARBA" id="ARBA00022989"/>
    </source>
</evidence>
<dbReference type="InterPro" id="IPR018967">
    <property type="entry name" value="FeS-contain_CDGSH-typ"/>
</dbReference>
<evidence type="ECO:0000256" key="7">
    <source>
        <dbReference type="ARBA" id="ARBA00023014"/>
    </source>
</evidence>
<feature type="transmembrane region" description="Helical" evidence="9">
    <location>
        <begin position="36"/>
        <end position="54"/>
    </location>
</feature>
<organism evidence="11 12">
    <name type="scientific">Clavelina lepadiformis</name>
    <name type="common">Light-bulb sea squirt</name>
    <name type="synonym">Ascidia lepadiformis</name>
    <dbReference type="NCBI Taxonomy" id="159417"/>
    <lineage>
        <taxon>Eukaryota</taxon>
        <taxon>Metazoa</taxon>
        <taxon>Chordata</taxon>
        <taxon>Tunicata</taxon>
        <taxon>Ascidiacea</taxon>
        <taxon>Aplousobranchia</taxon>
        <taxon>Clavelinidae</taxon>
        <taxon>Clavelina</taxon>
    </lineage>
</organism>
<dbReference type="PANTHER" id="PTHR13680:SF5">
    <property type="entry name" value="CDGSH IRON-SULFUR DOMAIN-CONTAINING PROTEIN 1"/>
    <property type="match status" value="1"/>
</dbReference>
<dbReference type="Gene3D" id="3.40.5.90">
    <property type="entry name" value="CDGSH iron-sulfur domain, mitoNEET-type"/>
    <property type="match status" value="1"/>
</dbReference>
<dbReference type="Pfam" id="PF09360">
    <property type="entry name" value="zf-CDGSH"/>
    <property type="match status" value="1"/>
</dbReference>
<evidence type="ECO:0000256" key="8">
    <source>
        <dbReference type="ARBA" id="ARBA00023136"/>
    </source>
</evidence>
<keyword evidence="3 9" id="KW-0001">2Fe-2S</keyword>
<evidence type="ECO:0000313" key="11">
    <source>
        <dbReference type="EMBL" id="CAK8679034.1"/>
    </source>
</evidence>
<evidence type="ECO:0000256" key="1">
    <source>
        <dbReference type="ARBA" id="ARBA00004167"/>
    </source>
</evidence>
<comment type="similarity">
    <text evidence="9">Belongs to the CISD protein family. CISD2 subfamily.</text>
</comment>
<feature type="domain" description="Iron-binding zinc finger CDGSH type" evidence="10">
    <location>
        <begin position="80"/>
        <end position="118"/>
    </location>
</feature>
<keyword evidence="12" id="KW-1185">Reference proteome</keyword>
<evidence type="ECO:0000256" key="2">
    <source>
        <dbReference type="ARBA" id="ARBA00022692"/>
    </source>
</evidence>
<dbReference type="SMART" id="SM00704">
    <property type="entry name" value="ZnF_CDGSH"/>
    <property type="match status" value="1"/>
</dbReference>